<proteinExistence type="predicted"/>
<dbReference type="InterPro" id="IPR008567">
    <property type="entry name" value="BKACE"/>
</dbReference>
<reference evidence="5 6" key="1">
    <citation type="submission" date="2019-10" db="EMBL/GenBank/DDBJ databases">
        <title>Rubrobacter sp nov SCSIO 52915 isolated from a deep-sea sediment in the South China Sea.</title>
        <authorList>
            <person name="Chen R.W."/>
        </authorList>
    </citation>
    <scope>NUCLEOTIDE SEQUENCE [LARGE SCALE GENOMIC DNA]</scope>
    <source>
        <strain evidence="5 6">SCSIO 52915</strain>
    </source>
</reference>
<gene>
    <name evidence="5" type="ORF">GBA65_17540</name>
</gene>
<evidence type="ECO:0000256" key="2">
    <source>
        <dbReference type="ARBA" id="ARBA00022679"/>
    </source>
</evidence>
<dbReference type="Pfam" id="PF05853">
    <property type="entry name" value="BKACE"/>
    <property type="match status" value="1"/>
</dbReference>
<dbReference type="RefSeq" id="WP_166397705.1">
    <property type="nucleotide sequence ID" value="NZ_CP045121.1"/>
</dbReference>
<keyword evidence="3" id="KW-0479">Metal-binding</keyword>
<evidence type="ECO:0000256" key="4">
    <source>
        <dbReference type="ARBA" id="ARBA00022833"/>
    </source>
</evidence>
<dbReference type="Proteomes" id="UP000502706">
    <property type="component" value="Chromosome"/>
</dbReference>
<dbReference type="GO" id="GO:0043720">
    <property type="term" value="F:3-keto-5-aminohexanoate cleavage activity"/>
    <property type="evidence" value="ECO:0007669"/>
    <property type="project" value="InterPro"/>
</dbReference>
<organism evidence="5 6">
    <name type="scientific">Rubrobacter marinus</name>
    <dbReference type="NCBI Taxonomy" id="2653852"/>
    <lineage>
        <taxon>Bacteria</taxon>
        <taxon>Bacillati</taxon>
        <taxon>Actinomycetota</taxon>
        <taxon>Rubrobacteria</taxon>
        <taxon>Rubrobacterales</taxon>
        <taxon>Rubrobacteraceae</taxon>
        <taxon>Rubrobacter</taxon>
    </lineage>
</organism>
<sequence>MNDETPLIIEVRCNESAERGDNPALPYGPQEVIEEGILAREAGASVLHWHARDDDGTERANDTALYREVIEGVREGTDLLLHPTLGFISTQGDARGRVRHIQELNEDPKTRVDMAPVDFGAFGADVWEGGEERFLTDDQIIVNRVGYLRELLCVLQETDVFVYSVVWGAGAVRTARSFQQMELLDRSTFWCLGFTGDEVPGGPPPTLANLQTYLEAIPAGDPWTVHCRNGDALPLAAWAIMLGGHVSIGLGDYPYSRFGKPRNSDLVRMVAEMSLTLGRPVATPSEAREILQLKHAQTVQKGA</sequence>
<keyword evidence="6" id="KW-1185">Reference proteome</keyword>
<evidence type="ECO:0000256" key="3">
    <source>
        <dbReference type="ARBA" id="ARBA00022723"/>
    </source>
</evidence>
<protein>
    <submittedName>
        <fullName evidence="5">3-keto-5-aminohexanoate cleavage protein</fullName>
    </submittedName>
</protein>
<keyword evidence="4" id="KW-0862">Zinc</keyword>
<evidence type="ECO:0000313" key="5">
    <source>
        <dbReference type="EMBL" id="QIN80030.1"/>
    </source>
</evidence>
<keyword evidence="2" id="KW-0808">Transferase</keyword>
<evidence type="ECO:0000256" key="1">
    <source>
        <dbReference type="ARBA" id="ARBA00001947"/>
    </source>
</evidence>
<dbReference type="AlphaFoldDB" id="A0A6G8Q0T1"/>
<comment type="cofactor">
    <cofactor evidence="1">
        <name>Zn(2+)</name>
        <dbReference type="ChEBI" id="CHEBI:29105"/>
    </cofactor>
</comment>
<dbReference type="EMBL" id="CP045121">
    <property type="protein sequence ID" value="QIN80030.1"/>
    <property type="molecule type" value="Genomic_DNA"/>
</dbReference>
<accession>A0A6G8Q0T1</accession>
<evidence type="ECO:0000313" key="6">
    <source>
        <dbReference type="Proteomes" id="UP000502706"/>
    </source>
</evidence>
<dbReference type="KEGG" id="rmar:GBA65_17540"/>
<dbReference type="InterPro" id="IPR013785">
    <property type="entry name" value="Aldolase_TIM"/>
</dbReference>
<dbReference type="PANTHER" id="PTHR37418">
    <property type="entry name" value="3-KETO-5-AMINOHEXANOATE CLEAVAGE ENZYME-RELATED"/>
    <property type="match status" value="1"/>
</dbReference>
<dbReference type="Gene3D" id="3.20.20.70">
    <property type="entry name" value="Aldolase class I"/>
    <property type="match status" value="1"/>
</dbReference>
<name>A0A6G8Q0T1_9ACTN</name>
<dbReference type="PANTHER" id="PTHR37418:SF2">
    <property type="entry name" value="3-KETO-5-AMINOHEXANOATE CLEAVAGE ENZYME"/>
    <property type="match status" value="1"/>
</dbReference>
<dbReference type="GO" id="GO:0046872">
    <property type="term" value="F:metal ion binding"/>
    <property type="evidence" value="ECO:0007669"/>
    <property type="project" value="UniProtKB-KW"/>
</dbReference>